<protein>
    <recommendedName>
        <fullName evidence="2">Ribonuclease H1 N-terminal domain-containing protein</fullName>
    </recommendedName>
</protein>
<dbReference type="Pfam" id="PF01693">
    <property type="entry name" value="Cauli_VI"/>
    <property type="match status" value="1"/>
</dbReference>
<dbReference type="GeneID" id="64594462"/>
<gene>
    <name evidence="3" type="ORF">HD556DRAFT_1312732</name>
</gene>
<accession>A0A9P7AFS3</accession>
<dbReference type="Gene3D" id="3.40.970.10">
    <property type="entry name" value="Ribonuclease H1, N-terminal domain"/>
    <property type="match status" value="1"/>
</dbReference>
<comment type="caution">
    <text evidence="3">The sequence shown here is derived from an EMBL/GenBank/DDBJ whole genome shotgun (WGS) entry which is preliminary data.</text>
</comment>
<dbReference type="SUPFAM" id="SSF55658">
    <property type="entry name" value="L9 N-domain-like"/>
    <property type="match status" value="1"/>
</dbReference>
<name>A0A9P7AFS3_9AGAM</name>
<dbReference type="Proteomes" id="UP000719766">
    <property type="component" value="Unassembled WGS sequence"/>
</dbReference>
<sequence>MQAASREQANRHSHAACKAQQQAFADSQSATADQIQEGTWQSARWTASITSTESDGAEKFYFVRCGWRTGVFTSRLAAFLLASGTKGGNWKSFRSKREAVSDYTRSKTAQH</sequence>
<dbReference type="InterPro" id="IPR009027">
    <property type="entry name" value="Ribosomal_bL9/RNase_H1_N"/>
</dbReference>
<feature type="region of interest" description="Disordered" evidence="1">
    <location>
        <begin position="90"/>
        <end position="111"/>
    </location>
</feature>
<evidence type="ECO:0000256" key="1">
    <source>
        <dbReference type="SAM" id="MobiDB-lite"/>
    </source>
</evidence>
<dbReference type="EMBL" id="JABBWE010000079">
    <property type="protein sequence ID" value="KAG1787405.1"/>
    <property type="molecule type" value="Genomic_DNA"/>
</dbReference>
<dbReference type="OrthoDB" id="2693209at2759"/>
<feature type="domain" description="Ribonuclease H1 N-terminal" evidence="2">
    <location>
        <begin position="59"/>
        <end position="99"/>
    </location>
</feature>
<feature type="region of interest" description="Disordered" evidence="1">
    <location>
        <begin position="1"/>
        <end position="22"/>
    </location>
</feature>
<dbReference type="AlphaFoldDB" id="A0A9P7AFS3"/>
<evidence type="ECO:0000313" key="4">
    <source>
        <dbReference type="Proteomes" id="UP000719766"/>
    </source>
</evidence>
<reference evidence="3" key="1">
    <citation type="journal article" date="2020" name="New Phytol.">
        <title>Comparative genomics reveals dynamic genome evolution in host specialist ectomycorrhizal fungi.</title>
        <authorList>
            <person name="Lofgren L.A."/>
            <person name="Nguyen N.H."/>
            <person name="Vilgalys R."/>
            <person name="Ruytinx J."/>
            <person name="Liao H.L."/>
            <person name="Branco S."/>
            <person name="Kuo A."/>
            <person name="LaButti K."/>
            <person name="Lipzen A."/>
            <person name="Andreopoulos W."/>
            <person name="Pangilinan J."/>
            <person name="Riley R."/>
            <person name="Hundley H."/>
            <person name="Na H."/>
            <person name="Barry K."/>
            <person name="Grigoriev I.V."/>
            <person name="Stajich J.E."/>
            <person name="Kennedy P.G."/>
        </authorList>
    </citation>
    <scope>NUCLEOTIDE SEQUENCE</scope>
    <source>
        <strain evidence="3">S12</strain>
    </source>
</reference>
<keyword evidence="4" id="KW-1185">Reference proteome</keyword>
<organism evidence="3 4">
    <name type="scientific">Suillus plorans</name>
    <dbReference type="NCBI Taxonomy" id="116603"/>
    <lineage>
        <taxon>Eukaryota</taxon>
        <taxon>Fungi</taxon>
        <taxon>Dikarya</taxon>
        <taxon>Basidiomycota</taxon>
        <taxon>Agaricomycotina</taxon>
        <taxon>Agaricomycetes</taxon>
        <taxon>Agaricomycetidae</taxon>
        <taxon>Boletales</taxon>
        <taxon>Suillineae</taxon>
        <taxon>Suillaceae</taxon>
        <taxon>Suillus</taxon>
    </lineage>
</organism>
<dbReference type="RefSeq" id="XP_041154755.1">
    <property type="nucleotide sequence ID" value="XM_041300698.1"/>
</dbReference>
<evidence type="ECO:0000313" key="3">
    <source>
        <dbReference type="EMBL" id="KAG1787405.1"/>
    </source>
</evidence>
<proteinExistence type="predicted"/>
<dbReference type="InterPro" id="IPR011320">
    <property type="entry name" value="RNase_H1_N"/>
</dbReference>
<dbReference type="InterPro" id="IPR037056">
    <property type="entry name" value="RNase_H1_N_sf"/>
</dbReference>
<evidence type="ECO:0000259" key="2">
    <source>
        <dbReference type="Pfam" id="PF01693"/>
    </source>
</evidence>